<sequence length="595" mass="66726">MNHIPRLWVVLPLLVLAACTFAPEEEYFKPVDRPDPVVSIELNDYLGADTIFVYGRSRLGYSIDRDKGILRNVQILIDDDVIYSGEMVNGAFDIDHYLLRTGIFELKIQILVSSGTGSLADKENAENYLVWKKWILKIDVEPPPAPSLRFSVVNGFLRVDWDAYTKQNFVRYVLHRRAWGQDRYVARIAPGENFWVDSVYTGTQGDVQYELYVENTVTSSHVEKIYTGPAFTLQAKLNNLDSTVALKWNSTAFYGAFKKYDIRAEGSDVLGSTLNVKDTTLTVKVKTLVFGAPANIAFSVDSKYEDISQQWFRPVASAVVELGNKTYKGFSQVRYNSVLGRLAYSDGAYLYTFDNTLKPVDSLQFASFINIPFQGGLGYYEATSQIGTVDLKTGAIHTIPKSGDTYLSGFGGGLVKTSSRKWIVDKTYFNATLYDVATQTSIFSITNINTWYPTIHLSSDGKFIYTSQGEVRSVASGTTQLIGNPNFSGTFLGFREDKPDEMMLQNAGTIMVYSANDLSLLRVLPFPEVNYYSAEAYDPVTHNILLFSSQSRKVYTLNVDDGKTKSFNAYAPNPNQWSLQNGILFSENGQYLKIF</sequence>
<accession>A0ABS1KWY3</accession>
<evidence type="ECO:0008006" key="4">
    <source>
        <dbReference type="Google" id="ProtNLM"/>
    </source>
</evidence>
<reference evidence="2 3" key="1">
    <citation type="submission" date="2021-01" db="EMBL/GenBank/DDBJ databases">
        <title>Chryseolinea sp. Jin1 Genome sequencing and assembly.</title>
        <authorList>
            <person name="Kim I."/>
        </authorList>
    </citation>
    <scope>NUCLEOTIDE SEQUENCE [LARGE SCALE GENOMIC DNA]</scope>
    <source>
        <strain evidence="2 3">Jin1</strain>
    </source>
</reference>
<dbReference type="RefSeq" id="WP_202013453.1">
    <property type="nucleotide sequence ID" value="NZ_JAERRB010000008.1"/>
</dbReference>
<dbReference type="SUPFAM" id="SSF82171">
    <property type="entry name" value="DPP6 N-terminal domain-like"/>
    <property type="match status" value="1"/>
</dbReference>
<proteinExistence type="predicted"/>
<gene>
    <name evidence="2" type="ORF">JI741_21815</name>
</gene>
<evidence type="ECO:0000313" key="2">
    <source>
        <dbReference type="EMBL" id="MBL0743884.1"/>
    </source>
</evidence>
<dbReference type="PROSITE" id="PS51257">
    <property type="entry name" value="PROKAR_LIPOPROTEIN"/>
    <property type="match status" value="1"/>
</dbReference>
<feature type="signal peptide" evidence="1">
    <location>
        <begin position="1"/>
        <end position="22"/>
    </location>
</feature>
<dbReference type="Proteomes" id="UP000613030">
    <property type="component" value="Unassembled WGS sequence"/>
</dbReference>
<evidence type="ECO:0000256" key="1">
    <source>
        <dbReference type="SAM" id="SignalP"/>
    </source>
</evidence>
<comment type="caution">
    <text evidence="2">The sequence shown here is derived from an EMBL/GenBank/DDBJ whole genome shotgun (WGS) entry which is preliminary data.</text>
</comment>
<dbReference type="EMBL" id="JAERRB010000008">
    <property type="protein sequence ID" value="MBL0743884.1"/>
    <property type="molecule type" value="Genomic_DNA"/>
</dbReference>
<keyword evidence="3" id="KW-1185">Reference proteome</keyword>
<organism evidence="2 3">
    <name type="scientific">Chryseolinea lacunae</name>
    <dbReference type="NCBI Taxonomy" id="2801331"/>
    <lineage>
        <taxon>Bacteria</taxon>
        <taxon>Pseudomonadati</taxon>
        <taxon>Bacteroidota</taxon>
        <taxon>Cytophagia</taxon>
        <taxon>Cytophagales</taxon>
        <taxon>Fulvivirgaceae</taxon>
        <taxon>Chryseolinea</taxon>
    </lineage>
</organism>
<name>A0ABS1KWY3_9BACT</name>
<feature type="chain" id="PRO_5045088039" description="Fibronectin type-III domain-containing protein" evidence="1">
    <location>
        <begin position="23"/>
        <end position="595"/>
    </location>
</feature>
<keyword evidence="1" id="KW-0732">Signal</keyword>
<evidence type="ECO:0000313" key="3">
    <source>
        <dbReference type="Proteomes" id="UP000613030"/>
    </source>
</evidence>
<protein>
    <recommendedName>
        <fullName evidence="4">Fibronectin type-III domain-containing protein</fullName>
    </recommendedName>
</protein>